<evidence type="ECO:0000313" key="2">
    <source>
        <dbReference type="Proteomes" id="UP000643279"/>
    </source>
</evidence>
<evidence type="ECO:0000313" key="1">
    <source>
        <dbReference type="EMBL" id="GGH94698.1"/>
    </source>
</evidence>
<organism evidence="1 2">
    <name type="scientific">Arthrobacter liuii</name>
    <dbReference type="NCBI Taxonomy" id="1476996"/>
    <lineage>
        <taxon>Bacteria</taxon>
        <taxon>Bacillati</taxon>
        <taxon>Actinomycetota</taxon>
        <taxon>Actinomycetes</taxon>
        <taxon>Micrococcales</taxon>
        <taxon>Micrococcaceae</taxon>
        <taxon>Arthrobacter</taxon>
    </lineage>
</organism>
<name>A0ABQ2AST6_9MICC</name>
<protein>
    <submittedName>
        <fullName evidence="1">Uncharacterized protein</fullName>
    </submittedName>
</protein>
<reference evidence="2" key="1">
    <citation type="journal article" date="2019" name="Int. J. Syst. Evol. Microbiol.">
        <title>The Global Catalogue of Microorganisms (GCM) 10K type strain sequencing project: providing services to taxonomists for standard genome sequencing and annotation.</title>
        <authorList>
            <consortium name="The Broad Institute Genomics Platform"/>
            <consortium name="The Broad Institute Genome Sequencing Center for Infectious Disease"/>
            <person name="Wu L."/>
            <person name="Ma J."/>
        </authorList>
    </citation>
    <scope>NUCLEOTIDE SEQUENCE [LARGE SCALE GENOMIC DNA]</scope>
    <source>
        <strain evidence="2">CGMCC 1.12778</strain>
    </source>
</reference>
<dbReference type="RefSeq" id="WP_188571322.1">
    <property type="nucleotide sequence ID" value="NZ_BMFW01000006.1"/>
</dbReference>
<comment type="caution">
    <text evidence="1">The sequence shown here is derived from an EMBL/GenBank/DDBJ whole genome shotgun (WGS) entry which is preliminary data.</text>
</comment>
<accession>A0ABQ2AST6</accession>
<keyword evidence="2" id="KW-1185">Reference proteome</keyword>
<dbReference type="Proteomes" id="UP000643279">
    <property type="component" value="Unassembled WGS sequence"/>
</dbReference>
<sequence>MATTEIFMRSLSGGTPETTEALWLDAFLVEIQRQAELGSRYIKRAWTRAMAEGTPSNDTMVWGDLQAALFAAIVVQRILQPGPVRQHPRATKESRQQHADYRGSRLRELLRVDDSWPLFLAKDVRDACEHFDEKLDAVVLDGMVSLVDWHISHDGKMLQTPPRPVEGQKMAADLRCFYPRGGLLRFSARYTLDIFNLDVAFLNLLEDDGVERVRTALREGIQGPMVFGSTQYVYLMSEENEDLRVKEWMDVRETAGVPVPRTLGEVRFRRET</sequence>
<gene>
    <name evidence="1" type="ORF">GCM10007170_18500</name>
</gene>
<dbReference type="EMBL" id="BMFW01000006">
    <property type="protein sequence ID" value="GGH94698.1"/>
    <property type="molecule type" value="Genomic_DNA"/>
</dbReference>
<proteinExistence type="predicted"/>